<organism evidence="1 2">
    <name type="scientific">Caerostris extrusa</name>
    <name type="common">Bark spider</name>
    <name type="synonym">Caerostris bankana</name>
    <dbReference type="NCBI Taxonomy" id="172846"/>
    <lineage>
        <taxon>Eukaryota</taxon>
        <taxon>Metazoa</taxon>
        <taxon>Ecdysozoa</taxon>
        <taxon>Arthropoda</taxon>
        <taxon>Chelicerata</taxon>
        <taxon>Arachnida</taxon>
        <taxon>Araneae</taxon>
        <taxon>Araneomorphae</taxon>
        <taxon>Entelegynae</taxon>
        <taxon>Araneoidea</taxon>
        <taxon>Araneidae</taxon>
        <taxon>Caerostris</taxon>
    </lineage>
</organism>
<protein>
    <submittedName>
        <fullName evidence="1">Uncharacterized protein</fullName>
    </submittedName>
</protein>
<sequence>MDICSNDHVRIGVNWGKCDDFFFMRYLPIFWPEGCQYLRKQDYRPLSRIWMSASAGVGTRQYIKRCAEDTGIGMHSGMSDPSAMYE</sequence>
<reference evidence="1 2" key="1">
    <citation type="submission" date="2021-06" db="EMBL/GenBank/DDBJ databases">
        <title>Caerostris extrusa draft genome.</title>
        <authorList>
            <person name="Kono N."/>
            <person name="Arakawa K."/>
        </authorList>
    </citation>
    <scope>NUCLEOTIDE SEQUENCE [LARGE SCALE GENOMIC DNA]</scope>
</reference>
<proteinExistence type="predicted"/>
<dbReference type="AlphaFoldDB" id="A0AAV4W148"/>
<comment type="caution">
    <text evidence="1">The sequence shown here is derived from an EMBL/GenBank/DDBJ whole genome shotgun (WGS) entry which is preliminary data.</text>
</comment>
<evidence type="ECO:0000313" key="1">
    <source>
        <dbReference type="EMBL" id="GIY75924.1"/>
    </source>
</evidence>
<name>A0AAV4W148_CAEEX</name>
<dbReference type="EMBL" id="BPLR01015418">
    <property type="protein sequence ID" value="GIY75924.1"/>
    <property type="molecule type" value="Genomic_DNA"/>
</dbReference>
<dbReference type="Proteomes" id="UP001054945">
    <property type="component" value="Unassembled WGS sequence"/>
</dbReference>
<evidence type="ECO:0000313" key="2">
    <source>
        <dbReference type="Proteomes" id="UP001054945"/>
    </source>
</evidence>
<gene>
    <name evidence="1" type="ORF">CEXT_130181</name>
</gene>
<keyword evidence="2" id="KW-1185">Reference proteome</keyword>
<accession>A0AAV4W148</accession>